<dbReference type="Proteomes" id="UP000486351">
    <property type="component" value="Unassembled WGS sequence"/>
</dbReference>
<keyword evidence="6" id="KW-1015">Disulfide bond</keyword>
<evidence type="ECO:0000256" key="7">
    <source>
        <dbReference type="ARBA" id="ARBA00023180"/>
    </source>
</evidence>
<dbReference type="PRINTS" id="PR00722">
    <property type="entry name" value="CHYMOTRYPSIN"/>
</dbReference>
<dbReference type="InterPro" id="IPR043504">
    <property type="entry name" value="Peptidase_S1_PA_chymotrypsin"/>
</dbReference>
<keyword evidence="7" id="KW-0325">Glycoprotein</keyword>
<dbReference type="PANTHER" id="PTHR24276">
    <property type="entry name" value="POLYSERASE-RELATED"/>
    <property type="match status" value="1"/>
</dbReference>
<evidence type="ECO:0000313" key="10">
    <source>
        <dbReference type="EMBL" id="KAE9351589.1"/>
    </source>
</evidence>
<gene>
    <name evidence="10" type="ORF">PF008_g5869</name>
    <name evidence="9" type="ORF">PF011_g25892</name>
</gene>
<dbReference type="PROSITE" id="PS50240">
    <property type="entry name" value="TRYPSIN_DOM"/>
    <property type="match status" value="1"/>
</dbReference>
<evidence type="ECO:0000256" key="2">
    <source>
        <dbReference type="ARBA" id="ARBA00007664"/>
    </source>
</evidence>
<dbReference type="FunFam" id="2.40.10.10:FF:000156">
    <property type="entry name" value="MIP06385p"/>
    <property type="match status" value="1"/>
</dbReference>
<dbReference type="GO" id="GO:0004252">
    <property type="term" value="F:serine-type endopeptidase activity"/>
    <property type="evidence" value="ECO:0007669"/>
    <property type="project" value="InterPro"/>
</dbReference>
<dbReference type="InterPro" id="IPR009003">
    <property type="entry name" value="Peptidase_S1_PA"/>
</dbReference>
<comment type="subcellular location">
    <subcellularLocation>
        <location evidence="1">Secreted</location>
    </subcellularLocation>
</comment>
<dbReference type="InterPro" id="IPR001254">
    <property type="entry name" value="Trypsin_dom"/>
</dbReference>
<dbReference type="SUPFAM" id="SSF50494">
    <property type="entry name" value="Trypsin-like serine proteases"/>
    <property type="match status" value="1"/>
</dbReference>
<dbReference type="InterPro" id="IPR001314">
    <property type="entry name" value="Peptidase_S1A"/>
</dbReference>
<evidence type="ECO:0000313" key="9">
    <source>
        <dbReference type="EMBL" id="KAE8971814.1"/>
    </source>
</evidence>
<dbReference type="CDD" id="cd00190">
    <property type="entry name" value="Tryp_SPc"/>
    <property type="match status" value="1"/>
</dbReference>
<comment type="caution">
    <text evidence="9">The sequence shown here is derived from an EMBL/GenBank/DDBJ whole genome shotgun (WGS) entry which is preliminary data.</text>
</comment>
<comment type="similarity">
    <text evidence="2">Belongs to the peptidase S1 family.</text>
</comment>
<dbReference type="SMART" id="SM00020">
    <property type="entry name" value="Tryp_SPc"/>
    <property type="match status" value="1"/>
</dbReference>
<feature type="domain" description="Peptidase S1" evidence="8">
    <location>
        <begin position="32"/>
        <end position="261"/>
    </location>
</feature>
<organism evidence="9 11">
    <name type="scientific">Phytophthora fragariae</name>
    <dbReference type="NCBI Taxonomy" id="53985"/>
    <lineage>
        <taxon>Eukaryota</taxon>
        <taxon>Sar</taxon>
        <taxon>Stramenopiles</taxon>
        <taxon>Oomycota</taxon>
        <taxon>Peronosporomycetes</taxon>
        <taxon>Peronosporales</taxon>
        <taxon>Peronosporaceae</taxon>
        <taxon>Phytophthora</taxon>
    </lineage>
</organism>
<proteinExistence type="inferred from homology"/>
<dbReference type="Gene3D" id="2.40.10.10">
    <property type="entry name" value="Trypsin-like serine proteases"/>
    <property type="match status" value="1"/>
</dbReference>
<evidence type="ECO:0000256" key="3">
    <source>
        <dbReference type="ARBA" id="ARBA00022525"/>
    </source>
</evidence>
<evidence type="ECO:0000313" key="12">
    <source>
        <dbReference type="Proteomes" id="UP000486351"/>
    </source>
</evidence>
<dbReference type="GO" id="GO:0006508">
    <property type="term" value="P:proteolysis"/>
    <property type="evidence" value="ECO:0007669"/>
    <property type="project" value="InterPro"/>
</dbReference>
<dbReference type="AlphaFoldDB" id="A0A6A3HU99"/>
<dbReference type="EMBL" id="QXFW01003276">
    <property type="protein sequence ID" value="KAE8971814.1"/>
    <property type="molecule type" value="Genomic_DNA"/>
</dbReference>
<dbReference type="InterPro" id="IPR050430">
    <property type="entry name" value="Peptidase_S1"/>
</dbReference>
<evidence type="ECO:0000256" key="5">
    <source>
        <dbReference type="ARBA" id="ARBA00023026"/>
    </source>
</evidence>
<evidence type="ECO:0000259" key="8">
    <source>
        <dbReference type="PROSITE" id="PS50240"/>
    </source>
</evidence>
<sequence>MKVACVTAAAIAFTINSSPSDAFRSPIHRQLVLEGTIVPAKSKTYTVGLRFSADGENFCGGSLIGPKRVLTASQCTSYDIRWASIGSHYLNGTEDGEQIKVLSVMNNPNFSVNVAFSDDFALLELETASSFKPVKLAAGDDSDFKAGTKATALGWGLTNEDGVMSEELRRVDLPLIGDKSCAKVSTIDDSMLCAGGLISEDVCGGDTGGPLVIESRQGDREDVLIGVVSWSNDNACGRGPYYPGVYARVSSARSWIDPIISSSCFD</sequence>
<evidence type="ECO:0000313" key="11">
    <source>
        <dbReference type="Proteomes" id="UP000460718"/>
    </source>
</evidence>
<keyword evidence="5" id="KW-0843">Virulence</keyword>
<evidence type="ECO:0000256" key="6">
    <source>
        <dbReference type="ARBA" id="ARBA00023157"/>
    </source>
</evidence>
<keyword evidence="3" id="KW-0964">Secreted</keyword>
<evidence type="ECO:0000256" key="4">
    <source>
        <dbReference type="ARBA" id="ARBA00022729"/>
    </source>
</evidence>
<dbReference type="GO" id="GO:0005576">
    <property type="term" value="C:extracellular region"/>
    <property type="evidence" value="ECO:0007669"/>
    <property type="project" value="UniProtKB-SubCell"/>
</dbReference>
<accession>A0A6A3HU99</accession>
<evidence type="ECO:0000256" key="1">
    <source>
        <dbReference type="ARBA" id="ARBA00004613"/>
    </source>
</evidence>
<protein>
    <recommendedName>
        <fullName evidence="8">Peptidase S1 domain-containing protein</fullName>
    </recommendedName>
</protein>
<reference evidence="11 12" key="1">
    <citation type="submission" date="2018-09" db="EMBL/GenBank/DDBJ databases">
        <title>Genomic investigation of the strawberry pathogen Phytophthora fragariae indicates pathogenicity is determined by transcriptional variation in three key races.</title>
        <authorList>
            <person name="Adams T.M."/>
            <person name="Armitage A.D."/>
            <person name="Sobczyk M.K."/>
            <person name="Bates H.J."/>
            <person name="Dunwell J.M."/>
            <person name="Nellist C.F."/>
            <person name="Harrison R.J."/>
        </authorList>
    </citation>
    <scope>NUCLEOTIDE SEQUENCE [LARGE SCALE GENOMIC DNA]</scope>
    <source>
        <strain evidence="10 12">NOV-77</strain>
        <strain evidence="9 11">SCRP245</strain>
    </source>
</reference>
<dbReference type="EMBL" id="QXFY01000221">
    <property type="protein sequence ID" value="KAE9351589.1"/>
    <property type="molecule type" value="Genomic_DNA"/>
</dbReference>
<dbReference type="Pfam" id="PF00089">
    <property type="entry name" value="Trypsin"/>
    <property type="match status" value="1"/>
</dbReference>
<name>A0A6A3HU99_9STRA</name>
<dbReference type="Proteomes" id="UP000460718">
    <property type="component" value="Unassembled WGS sequence"/>
</dbReference>
<dbReference type="PANTHER" id="PTHR24276:SF98">
    <property type="entry name" value="FI18310P1-RELATED"/>
    <property type="match status" value="1"/>
</dbReference>
<keyword evidence="4" id="KW-0732">Signal</keyword>